<dbReference type="Pfam" id="PF13516">
    <property type="entry name" value="LRR_6"/>
    <property type="match status" value="9"/>
</dbReference>
<gene>
    <name evidence="7" type="ORF">ROHU_032352</name>
</gene>
<keyword evidence="5" id="KW-0812">Transmembrane</keyword>
<evidence type="ECO:0000259" key="6">
    <source>
        <dbReference type="PROSITE" id="PS51841"/>
    </source>
</evidence>
<dbReference type="EMBL" id="QBIY01013347">
    <property type="protein sequence ID" value="RXN07432.1"/>
    <property type="molecule type" value="Genomic_DNA"/>
</dbReference>
<keyword evidence="3" id="KW-0067">ATP-binding</keyword>
<dbReference type="InterPro" id="IPR001611">
    <property type="entry name" value="Leu-rich_rpt"/>
</dbReference>
<feature type="region of interest" description="Disordered" evidence="4">
    <location>
        <begin position="538"/>
        <end position="557"/>
    </location>
</feature>
<feature type="domain" description="LTD" evidence="6">
    <location>
        <begin position="1"/>
        <end position="118"/>
    </location>
</feature>
<dbReference type="InterPro" id="IPR001322">
    <property type="entry name" value="Lamin_tail_dom"/>
</dbReference>
<dbReference type="SMART" id="SM00368">
    <property type="entry name" value="LRR_RI"/>
    <property type="match status" value="12"/>
</dbReference>
<name>A0A498LHV8_LABRO</name>
<evidence type="ECO:0000256" key="3">
    <source>
        <dbReference type="ARBA" id="ARBA00022840"/>
    </source>
</evidence>
<evidence type="ECO:0000313" key="8">
    <source>
        <dbReference type="Proteomes" id="UP000290572"/>
    </source>
</evidence>
<dbReference type="CDD" id="cd00116">
    <property type="entry name" value="LRR_RI"/>
    <property type="match status" value="1"/>
</dbReference>
<protein>
    <submittedName>
        <fullName evidence="7">NLRC3-like isoform X1</fullName>
    </submittedName>
</protein>
<evidence type="ECO:0000313" key="7">
    <source>
        <dbReference type="EMBL" id="RXN07432.1"/>
    </source>
</evidence>
<keyword evidence="2" id="KW-0547">Nucleotide-binding</keyword>
<evidence type="ECO:0000256" key="4">
    <source>
        <dbReference type="SAM" id="MobiDB-lite"/>
    </source>
</evidence>
<evidence type="ECO:0000256" key="5">
    <source>
        <dbReference type="SAM" id="Phobius"/>
    </source>
</evidence>
<dbReference type="FunFam" id="3.80.10.10:FF:001349">
    <property type="entry name" value="NLR family CARD domain containing 3"/>
    <property type="match status" value="1"/>
</dbReference>
<feature type="compositionally biased region" description="Polar residues" evidence="4">
    <location>
        <begin position="538"/>
        <end position="547"/>
    </location>
</feature>
<dbReference type="STRING" id="84645.A0A498LHV8"/>
<dbReference type="Gene3D" id="3.40.50.300">
    <property type="entry name" value="P-loop containing nucleotide triphosphate hydrolases"/>
    <property type="match status" value="1"/>
</dbReference>
<sequence>MISEVNCDNPKLDTQEFVELYYEGTNPTSLDGYTLVFYNGKGDFAYRVIDLTGHYTDQRGFFVVGSSELTPRPAISFPPNSVQNGPDAIALYGPNWVPVPEGGNVSGVGLLDAVVYTSRKSVDGADGLASVLTPGSVPYVEDEAALEGDESIQRCWQSENLWTFYTGPPTPAWVNHCPPPTPAGIWINEVDLSGSDWRGHVELSVGQANGSFSLVFYDVTTDLISTTLEFNAKGPEIFTVSVNAASLSVPQSAALALYKGPASAFPKDGPLSHEQPIDAFVYSDSTHKPSDNLTETLVPGRKPFILADSFLTAGLHVSRCGVAEWTRDPGLFVERPRSPGKPNDCIWFQSCPLNMMSGRIQPPIHSDVDFLLNEINTDSPGGAEDEEFIELWHPSGFRMSLDFIWLVMINGQTGMVYYELELNGYYTDNDGYFLIGSSKFGPDIRIPPNTIQNGPDAIVLYRSKSPPSKEGQNIPKSGLLDAVVYRTRGSDKKLSELTEALTPGQLPLLEDISALPEDETLSRCGTKRVNLNAFRVTSPTPRKQNNCPPKPTIPPPPDSLVINEWGEISRVNHSQGTLFLELSGPPSTPLNGLVVVFFGEDNMELSVPLTGSTGSDGFYLVTNDSRADQGLPEFTKDVGAVMLCFEASGSVWVLYHDVHQTGHFSGSYPRRRHACRTAARVPLSPALWICACSQTATIGRADQDAGRLYAQGPVLAVSGEQRDQITETIEKDNKLLCSGEQERQVHGAGSSVALQVGLVLAALLLFALGAALFVYLYKKRSAFVCSKEHLTTDAFQCVELVCHYDSVVRPYKEALIHRLKEDENSLAQVAGSSNSTLLLIECVSDLQQREHDLVQVSVNRGAGPLHGRALGLDKLIAPLTRVSTAPRVTLTVGVAGSGKSQMVRRFVHLWSTGQIYPELSLAIPIACWELSSYDRLSVERLLRLYVPYDNMDLIIFNESCKVLLIFDGLEEFRQSLDFADAPPTSDPRREIPVSDLIANIVRGNLLPWATLWLLSRPGTGAKVPAGLVDRVTEAPPLSQTQIKDYINHCITNTLDAYSLSQDNSPSQTNTTDDVSSQVWTYLNSQKPLLILSSVPALCHIIVTTLSRLIKLDSDATPLPRSLTEVYAHYCWPHLSGSDAPSGGIRKSLSTLGRLAFYSLLRRRYTFSETELRTYSVDVPPQGGSLGFRILQRRQNWSSDNVAWQFTHTSVQEFLGALFYYISSRRGMFDLFSESGVSWPRIGFHSHYRAALQKTNQSDAAAQGNLDLFMRFLSGLLSPAAATLLGSLLGVGHEEQVTQRTTATTLLQNAVTGTGGDAVSMRSVTMVTCLAELQQAEWLRSVEDDLINCSLRGKLKGGVCAVLAYLLQVSDACTEETQLSNCLDSSSLKKLLPQLLYCSKLRMENNEFKEGTMELLGSLLSAKECHIQMLSLADNSISSKGIKPLSRALLVNRTLTTLDLRGNNIGAKGAKTLCEALKMNQVLVSVNLQNNHIEDEGARALAEVLQSNRKLTTLNVQKNGIGPEGVKKIGEALKKNQTLQDLNISSNHLGDLGTVALAQALMVNHVLHTLSLQSNSVSDRGIKALSHALQSNHGLSCLNLRENSIGVSGAKDIAKALKVNTCLRELDLTANLLHDEGVTAIAEAMRVNRAITSLHLQWNFMKAGAAKALAQSLMSNTCIQLLDLQENALGDNGVIALACALRSNSSLNVLYLRGNSIGMEGAKAFSSALKNNRSLRSLNLQGNGIGESGAKVVSDAIKAGAPDCVVDI</sequence>
<feature type="transmembrane region" description="Helical" evidence="5">
    <location>
        <begin position="752"/>
        <end position="777"/>
    </location>
</feature>
<dbReference type="Pfam" id="PF17776">
    <property type="entry name" value="NLRC4_HD2"/>
    <property type="match status" value="1"/>
</dbReference>
<evidence type="ECO:0000256" key="1">
    <source>
        <dbReference type="ARBA" id="ARBA00022737"/>
    </source>
</evidence>
<dbReference type="PROSITE" id="PS51841">
    <property type="entry name" value="LTD"/>
    <property type="match status" value="1"/>
</dbReference>
<evidence type="ECO:0000256" key="2">
    <source>
        <dbReference type="ARBA" id="ARBA00022741"/>
    </source>
</evidence>
<accession>A0A498LHV8</accession>
<keyword evidence="5" id="KW-1133">Transmembrane helix</keyword>
<dbReference type="InterPro" id="IPR041075">
    <property type="entry name" value="NOD1/2_WH"/>
</dbReference>
<dbReference type="SUPFAM" id="SSF52047">
    <property type="entry name" value="RNI-like"/>
    <property type="match status" value="1"/>
</dbReference>
<organism evidence="7 8">
    <name type="scientific">Labeo rohita</name>
    <name type="common">Indian major carp</name>
    <name type="synonym">Cyprinus rohita</name>
    <dbReference type="NCBI Taxonomy" id="84645"/>
    <lineage>
        <taxon>Eukaryota</taxon>
        <taxon>Metazoa</taxon>
        <taxon>Chordata</taxon>
        <taxon>Craniata</taxon>
        <taxon>Vertebrata</taxon>
        <taxon>Euteleostomi</taxon>
        <taxon>Actinopterygii</taxon>
        <taxon>Neopterygii</taxon>
        <taxon>Teleostei</taxon>
        <taxon>Ostariophysi</taxon>
        <taxon>Cypriniformes</taxon>
        <taxon>Cyprinidae</taxon>
        <taxon>Labeoninae</taxon>
        <taxon>Labeonini</taxon>
        <taxon>Labeo</taxon>
    </lineage>
</organism>
<dbReference type="Gene3D" id="3.80.10.10">
    <property type="entry name" value="Ribonuclease Inhibitor"/>
    <property type="match status" value="4"/>
</dbReference>
<reference evidence="7 8" key="1">
    <citation type="submission" date="2018-03" db="EMBL/GenBank/DDBJ databases">
        <title>Draft genome sequence of Rohu Carp (Labeo rohita).</title>
        <authorList>
            <person name="Das P."/>
            <person name="Kushwaha B."/>
            <person name="Joshi C.G."/>
            <person name="Kumar D."/>
            <person name="Nagpure N.S."/>
            <person name="Sahoo L."/>
            <person name="Das S.P."/>
            <person name="Bit A."/>
            <person name="Patnaik S."/>
            <person name="Meher P.K."/>
            <person name="Jayasankar P."/>
            <person name="Koringa P.G."/>
            <person name="Patel N.V."/>
            <person name="Hinsu A.T."/>
            <person name="Kumar R."/>
            <person name="Pandey M."/>
            <person name="Agarwal S."/>
            <person name="Srivastava S."/>
            <person name="Singh M."/>
            <person name="Iquebal M.A."/>
            <person name="Jaiswal S."/>
            <person name="Angadi U.B."/>
            <person name="Kumar N."/>
            <person name="Raza M."/>
            <person name="Shah T.M."/>
            <person name="Rai A."/>
            <person name="Jena J.K."/>
        </authorList>
    </citation>
    <scope>NUCLEOTIDE SEQUENCE [LARGE SCALE GENOMIC DNA]</scope>
    <source>
        <strain evidence="7">DASCIFA01</strain>
        <tissue evidence="7">Testis</tissue>
    </source>
</reference>
<dbReference type="GO" id="GO:0005524">
    <property type="term" value="F:ATP binding"/>
    <property type="evidence" value="ECO:0007669"/>
    <property type="project" value="UniProtKB-KW"/>
</dbReference>
<dbReference type="InterPro" id="IPR007111">
    <property type="entry name" value="NACHT_NTPase"/>
</dbReference>
<dbReference type="PANTHER" id="PTHR37397">
    <property type="entry name" value="SI:CH211-183D21.1"/>
    <property type="match status" value="1"/>
</dbReference>
<keyword evidence="1" id="KW-0677">Repeat</keyword>
<dbReference type="Proteomes" id="UP000290572">
    <property type="component" value="Unassembled WGS sequence"/>
</dbReference>
<dbReference type="Pfam" id="PF05729">
    <property type="entry name" value="NACHT"/>
    <property type="match status" value="1"/>
</dbReference>
<dbReference type="InterPro" id="IPR041267">
    <property type="entry name" value="NLRP_HD2"/>
</dbReference>
<keyword evidence="5" id="KW-0472">Membrane</keyword>
<comment type="caution">
    <text evidence="7">The sequence shown here is derived from an EMBL/GenBank/DDBJ whole genome shotgun (WGS) entry which is preliminary data.</text>
</comment>
<dbReference type="PANTHER" id="PTHR37397:SF1">
    <property type="entry name" value="LTD DOMAIN-CONTAINING PROTEIN"/>
    <property type="match status" value="1"/>
</dbReference>
<keyword evidence="8" id="KW-1185">Reference proteome</keyword>
<dbReference type="InterPro" id="IPR027417">
    <property type="entry name" value="P-loop_NTPase"/>
</dbReference>
<dbReference type="InterPro" id="IPR032675">
    <property type="entry name" value="LRR_dom_sf"/>
</dbReference>
<proteinExistence type="predicted"/>
<feature type="compositionally biased region" description="Pro residues" evidence="4">
    <location>
        <begin position="548"/>
        <end position="557"/>
    </location>
</feature>
<dbReference type="Pfam" id="PF17779">
    <property type="entry name" value="WHD_NOD2"/>
    <property type="match status" value="1"/>
</dbReference>